<keyword evidence="3" id="KW-1185">Reference proteome</keyword>
<evidence type="ECO:0000256" key="1">
    <source>
        <dbReference type="SAM" id="SignalP"/>
    </source>
</evidence>
<protein>
    <submittedName>
        <fullName evidence="2">Uncharacterized protein</fullName>
    </submittedName>
</protein>
<dbReference type="OrthoDB" id="421979at2759"/>
<dbReference type="AlphaFoldDB" id="A0A9Q0DN02"/>
<evidence type="ECO:0000313" key="2">
    <source>
        <dbReference type="EMBL" id="KAJ3591329.1"/>
    </source>
</evidence>
<organism evidence="2 3">
    <name type="scientific">Muraenolepis orangiensis</name>
    <name type="common">Patagonian moray cod</name>
    <dbReference type="NCBI Taxonomy" id="630683"/>
    <lineage>
        <taxon>Eukaryota</taxon>
        <taxon>Metazoa</taxon>
        <taxon>Chordata</taxon>
        <taxon>Craniata</taxon>
        <taxon>Vertebrata</taxon>
        <taxon>Euteleostomi</taxon>
        <taxon>Actinopterygii</taxon>
        <taxon>Neopterygii</taxon>
        <taxon>Teleostei</taxon>
        <taxon>Neoteleostei</taxon>
        <taxon>Acanthomorphata</taxon>
        <taxon>Zeiogadaria</taxon>
        <taxon>Gadariae</taxon>
        <taxon>Gadiformes</taxon>
        <taxon>Muraenolepidoidei</taxon>
        <taxon>Muraenolepididae</taxon>
        <taxon>Muraenolepis</taxon>
    </lineage>
</organism>
<feature type="signal peptide" evidence="1">
    <location>
        <begin position="1"/>
        <end position="22"/>
    </location>
</feature>
<dbReference type="Proteomes" id="UP001148018">
    <property type="component" value="Unassembled WGS sequence"/>
</dbReference>
<sequence length="128" mass="14461">MLRLTSPLVFLLLASRLQIVESDRVLLTSSTDCTVCLWSVNREFIGGRGPLHGFSNTFGKNSSCLVFLEEETNVKVVQLLQVLSKFDHRKEWFLGKPLHDEESTIIHHYAFAENPPVFKYPTSVPAGL</sequence>
<evidence type="ECO:0000313" key="3">
    <source>
        <dbReference type="Proteomes" id="UP001148018"/>
    </source>
</evidence>
<gene>
    <name evidence="2" type="ORF">NHX12_009275</name>
</gene>
<feature type="chain" id="PRO_5040321666" evidence="1">
    <location>
        <begin position="23"/>
        <end position="128"/>
    </location>
</feature>
<name>A0A9Q0DN02_9TELE</name>
<keyword evidence="1" id="KW-0732">Signal</keyword>
<comment type="caution">
    <text evidence="2">The sequence shown here is derived from an EMBL/GenBank/DDBJ whole genome shotgun (WGS) entry which is preliminary data.</text>
</comment>
<reference evidence="2" key="1">
    <citation type="submission" date="2022-07" db="EMBL/GenBank/DDBJ databases">
        <title>Chromosome-level genome of Muraenolepis orangiensis.</title>
        <authorList>
            <person name="Kim J."/>
        </authorList>
    </citation>
    <scope>NUCLEOTIDE SEQUENCE</scope>
    <source>
        <strain evidence="2">KU_S4_2022</strain>
        <tissue evidence="2">Muscle</tissue>
    </source>
</reference>
<accession>A0A9Q0DN02</accession>
<proteinExistence type="predicted"/>
<dbReference type="EMBL" id="JANIIK010000114">
    <property type="protein sequence ID" value="KAJ3591329.1"/>
    <property type="molecule type" value="Genomic_DNA"/>
</dbReference>